<dbReference type="InterPro" id="IPR036291">
    <property type="entry name" value="NAD(P)-bd_dom_sf"/>
</dbReference>
<name>A0ABX0XA69_9BACT</name>
<sequence length="268" mass="29320">MSKFISIENKVILITGAAGLIGKELCLAFLADGAQVVACDLNPAPLSDLGTGDRAQNVITLALDITVAEQREEAVRQAVEKFGRIDVLINSAAIDAKFDKGGTGKINNSRFENYPEAPLRQSVEVNMTATIQMTQVVCRQMVEQGHGNIINLASTYSLVAPNQGLYDFGGQISYKPIDYVATKSFIPNFTRYLATFYAKEGIRCNAVVPHGIENNHSDEFKERFAQYSPMARMCDRKELIGIFVYLASDASSYMTGSVIPVDGGWTAW</sequence>
<dbReference type="EMBL" id="JAATJH010000002">
    <property type="protein sequence ID" value="NJC26107.1"/>
    <property type="molecule type" value="Genomic_DNA"/>
</dbReference>
<dbReference type="Pfam" id="PF13561">
    <property type="entry name" value="adh_short_C2"/>
    <property type="match status" value="1"/>
</dbReference>
<dbReference type="PRINTS" id="PR00081">
    <property type="entry name" value="GDHRDH"/>
</dbReference>
<comment type="caution">
    <text evidence="2">The sequence shown here is derived from an EMBL/GenBank/DDBJ whole genome shotgun (WGS) entry which is preliminary data.</text>
</comment>
<gene>
    <name evidence="2" type="ORF">GGR27_001606</name>
</gene>
<reference evidence="2 3" key="1">
    <citation type="submission" date="2020-03" db="EMBL/GenBank/DDBJ databases">
        <title>Genomic Encyclopedia of Type Strains, Phase IV (KMG-IV): sequencing the most valuable type-strain genomes for metagenomic binning, comparative biology and taxonomic classification.</title>
        <authorList>
            <person name="Goeker M."/>
        </authorList>
    </citation>
    <scope>NUCLEOTIDE SEQUENCE [LARGE SCALE GENOMIC DNA]</scope>
    <source>
        <strain evidence="2 3">DSM 105096</strain>
    </source>
</reference>
<dbReference type="Gene3D" id="3.40.50.720">
    <property type="entry name" value="NAD(P)-binding Rossmann-like Domain"/>
    <property type="match status" value="1"/>
</dbReference>
<dbReference type="RefSeq" id="WP_168036865.1">
    <property type="nucleotide sequence ID" value="NZ_JAATJH010000002.1"/>
</dbReference>
<organism evidence="2 3">
    <name type="scientific">Neolewinella antarctica</name>
    <dbReference type="NCBI Taxonomy" id="442734"/>
    <lineage>
        <taxon>Bacteria</taxon>
        <taxon>Pseudomonadati</taxon>
        <taxon>Bacteroidota</taxon>
        <taxon>Saprospiria</taxon>
        <taxon>Saprospirales</taxon>
        <taxon>Lewinellaceae</taxon>
        <taxon>Neolewinella</taxon>
    </lineage>
</organism>
<keyword evidence="3" id="KW-1185">Reference proteome</keyword>
<accession>A0ABX0XA69</accession>
<comment type="similarity">
    <text evidence="1">Belongs to the short-chain dehydrogenases/reductases (SDR) family.</text>
</comment>
<dbReference type="Proteomes" id="UP000770785">
    <property type="component" value="Unassembled WGS sequence"/>
</dbReference>
<evidence type="ECO:0000313" key="3">
    <source>
        <dbReference type="Proteomes" id="UP000770785"/>
    </source>
</evidence>
<dbReference type="InterPro" id="IPR002347">
    <property type="entry name" value="SDR_fam"/>
</dbReference>
<evidence type="ECO:0000313" key="2">
    <source>
        <dbReference type="EMBL" id="NJC26107.1"/>
    </source>
</evidence>
<evidence type="ECO:0000256" key="1">
    <source>
        <dbReference type="ARBA" id="ARBA00006484"/>
    </source>
</evidence>
<dbReference type="PRINTS" id="PR00080">
    <property type="entry name" value="SDRFAMILY"/>
</dbReference>
<dbReference type="PANTHER" id="PTHR42760">
    <property type="entry name" value="SHORT-CHAIN DEHYDROGENASES/REDUCTASES FAMILY MEMBER"/>
    <property type="match status" value="1"/>
</dbReference>
<protein>
    <submittedName>
        <fullName evidence="2">NAD(P)-dependent dehydrogenase (Short-subunit alcohol dehydrogenase family)</fullName>
    </submittedName>
</protein>
<dbReference type="SUPFAM" id="SSF51735">
    <property type="entry name" value="NAD(P)-binding Rossmann-fold domains"/>
    <property type="match status" value="1"/>
</dbReference>
<proteinExistence type="inferred from homology"/>